<dbReference type="GO" id="GO:0005524">
    <property type="term" value="F:ATP binding"/>
    <property type="evidence" value="ECO:0007669"/>
    <property type="project" value="UniProtKB-KW"/>
</dbReference>
<keyword evidence="4" id="KW-0418">Kinase</keyword>
<keyword evidence="5" id="KW-0067">ATP-binding</keyword>
<dbReference type="STRING" id="1561998.A0A1I7URU8"/>
<keyword evidence="1" id="KW-0723">Serine/threonine-protein kinase</keyword>
<dbReference type="InterPro" id="IPR000719">
    <property type="entry name" value="Prot_kinase_dom"/>
</dbReference>
<feature type="domain" description="Protein kinase" evidence="6">
    <location>
        <begin position="28"/>
        <end position="281"/>
    </location>
</feature>
<evidence type="ECO:0000256" key="4">
    <source>
        <dbReference type="ARBA" id="ARBA00022777"/>
    </source>
</evidence>
<evidence type="ECO:0000259" key="6">
    <source>
        <dbReference type="PROSITE" id="PS50011"/>
    </source>
</evidence>
<reference evidence="8" key="1">
    <citation type="submission" date="2016-11" db="UniProtKB">
        <authorList>
            <consortium name="WormBaseParasite"/>
        </authorList>
    </citation>
    <scope>IDENTIFICATION</scope>
</reference>
<dbReference type="InterPro" id="IPR011009">
    <property type="entry name" value="Kinase-like_dom_sf"/>
</dbReference>
<dbReference type="PANTHER" id="PTHR24351">
    <property type="entry name" value="RIBOSOMAL PROTEIN S6 KINASE"/>
    <property type="match status" value="1"/>
</dbReference>
<name>A0A1I7URU8_9PELO</name>
<sequence length="338" mass="39040">MYRLTALFLNEKVAEPYVPINYGKVEDYRILNCLCEGAFSKTDLVRHERTKELFAVKMQHKEIVQEKQRIQNAIDELNILKRLDSPFLPTLKAAFQTNHLICLVLSGVEGRNVKELIKTNGAGFEPASVLFYMAELFFGIEYLHNHDIAHRDLTIDCLHIGRDGHIRICDFQSAKGEVKENTVCYTLCTALEYLAPETLKGRGYKRSVDWYSYGLVLVELSGVKNPYRRDTYLETIRSIGKTTIERPYFPFANDAAHLLENLLVIEGERYDSEQIFNHWYFKTVDWAAIRNQTMPPPPLRFLGQVEDKPLANGQVSEASEEDLFKDFDYDASRLPRRS</sequence>
<evidence type="ECO:0000256" key="3">
    <source>
        <dbReference type="ARBA" id="ARBA00022741"/>
    </source>
</evidence>
<organism evidence="7 8">
    <name type="scientific">Caenorhabditis tropicalis</name>
    <dbReference type="NCBI Taxonomy" id="1561998"/>
    <lineage>
        <taxon>Eukaryota</taxon>
        <taxon>Metazoa</taxon>
        <taxon>Ecdysozoa</taxon>
        <taxon>Nematoda</taxon>
        <taxon>Chromadorea</taxon>
        <taxon>Rhabditida</taxon>
        <taxon>Rhabditina</taxon>
        <taxon>Rhabditomorpha</taxon>
        <taxon>Rhabditoidea</taxon>
        <taxon>Rhabditidae</taxon>
        <taxon>Peloderinae</taxon>
        <taxon>Caenorhabditis</taxon>
    </lineage>
</organism>
<dbReference type="Gene3D" id="1.10.510.10">
    <property type="entry name" value="Transferase(Phosphotransferase) domain 1"/>
    <property type="match status" value="1"/>
</dbReference>
<dbReference type="PROSITE" id="PS50011">
    <property type="entry name" value="PROTEIN_KINASE_DOM"/>
    <property type="match status" value="1"/>
</dbReference>
<dbReference type="Proteomes" id="UP000095282">
    <property type="component" value="Unplaced"/>
</dbReference>
<protein>
    <submittedName>
        <fullName evidence="8">Protein kinase domain-containing protein</fullName>
    </submittedName>
</protein>
<evidence type="ECO:0000313" key="7">
    <source>
        <dbReference type="Proteomes" id="UP000095282"/>
    </source>
</evidence>
<keyword evidence="2" id="KW-0808">Transferase</keyword>
<evidence type="ECO:0000256" key="2">
    <source>
        <dbReference type="ARBA" id="ARBA00022679"/>
    </source>
</evidence>
<dbReference type="GO" id="GO:0004674">
    <property type="term" value="F:protein serine/threonine kinase activity"/>
    <property type="evidence" value="ECO:0007669"/>
    <property type="project" value="UniProtKB-KW"/>
</dbReference>
<accession>A0A1I7URU8</accession>
<evidence type="ECO:0000256" key="1">
    <source>
        <dbReference type="ARBA" id="ARBA00022527"/>
    </source>
</evidence>
<dbReference type="Gene3D" id="3.30.200.20">
    <property type="entry name" value="Phosphorylase Kinase, domain 1"/>
    <property type="match status" value="1"/>
</dbReference>
<keyword evidence="3" id="KW-0547">Nucleotide-binding</keyword>
<keyword evidence="7" id="KW-1185">Reference proteome</keyword>
<evidence type="ECO:0000313" key="8">
    <source>
        <dbReference type="WBParaSite" id="Csp11.Scaffold630.g18715.t1"/>
    </source>
</evidence>
<evidence type="ECO:0000256" key="5">
    <source>
        <dbReference type="ARBA" id="ARBA00022840"/>
    </source>
</evidence>
<dbReference type="Pfam" id="PF00069">
    <property type="entry name" value="Pkinase"/>
    <property type="match status" value="1"/>
</dbReference>
<dbReference type="WBParaSite" id="Csp11.Scaffold630.g18715.t1">
    <property type="protein sequence ID" value="Csp11.Scaffold630.g18715.t1"/>
    <property type="gene ID" value="Csp11.Scaffold630.g18715"/>
</dbReference>
<dbReference type="eggNOG" id="KOG0690">
    <property type="taxonomic scope" value="Eukaryota"/>
</dbReference>
<dbReference type="SUPFAM" id="SSF56112">
    <property type="entry name" value="Protein kinase-like (PK-like)"/>
    <property type="match status" value="1"/>
</dbReference>
<proteinExistence type="predicted"/>
<dbReference type="AlphaFoldDB" id="A0A1I7URU8"/>